<dbReference type="EC" id="1.14.13.1" evidence="6"/>
<dbReference type="PANTHER" id="PTHR46496">
    <property type="match status" value="1"/>
</dbReference>
<dbReference type="PRINTS" id="PR00420">
    <property type="entry name" value="RNGMNOXGNASE"/>
</dbReference>
<dbReference type="Gene3D" id="3.50.50.60">
    <property type="entry name" value="FAD/NAD(P)-binding domain"/>
    <property type="match status" value="1"/>
</dbReference>
<gene>
    <name evidence="6" type="ORF">JCM19275_3434</name>
</gene>
<dbReference type="EMBL" id="BBNT01000002">
    <property type="protein sequence ID" value="GAL74579.1"/>
    <property type="molecule type" value="Genomic_DNA"/>
</dbReference>
<organism evidence="6 7">
    <name type="scientific">Nonlabens ulvanivorans</name>
    <name type="common">Persicivirga ulvanivorans</name>
    <dbReference type="NCBI Taxonomy" id="906888"/>
    <lineage>
        <taxon>Bacteria</taxon>
        <taxon>Pseudomonadati</taxon>
        <taxon>Bacteroidota</taxon>
        <taxon>Flavobacteriia</taxon>
        <taxon>Flavobacteriales</taxon>
        <taxon>Flavobacteriaceae</taxon>
        <taxon>Nonlabens</taxon>
    </lineage>
</organism>
<feature type="domain" description="FAD-binding" evidence="5">
    <location>
        <begin position="4"/>
        <end position="311"/>
    </location>
</feature>
<sequence>MYSIIGGGIGGLTTALAFEKLGIEYQLYEKSKELVPVGAGILLPPNALQVFDWLGVMEDLMNCGSIMKRITLTKPDMTPLFDYVQDDVKGKYGFYSISIHRWELQNILLQKLPKDKIHLGKSFLKFKQLKNEVTLFFQDGTTFNTNFVIGADGIRSKVRKQLFPKSRIRYSGQTCWRGICDCKSVAQEYQYRGIEMWGGQQIRFGITKIEKDKFYWFAVVISPKNQKDIPGNIKEKLSRIFKDFHPVVQTLINETLEENIIRSDLNDLKLMKIWHKKNICLLGDAAHATTPNMGQGGAQAIEDAYFLAHIITKEQPSNVFHVFQRNRIKKVYLIVRQSWIMGKMAHLKNFIFLRNYILRTTPPLILKKRWSAIYKLK</sequence>
<dbReference type="InterPro" id="IPR036188">
    <property type="entry name" value="FAD/NAD-bd_sf"/>
</dbReference>
<accession>A0A090WGS0</accession>
<keyword evidence="3" id="KW-0274">FAD</keyword>
<dbReference type="PANTHER" id="PTHR46496:SF1">
    <property type="entry name" value="ZEAXANTHIN EPOXIDASE, CHLOROPLASTIC"/>
    <property type="match status" value="1"/>
</dbReference>
<proteinExistence type="predicted"/>
<dbReference type="InterPro" id="IPR002938">
    <property type="entry name" value="FAD-bd"/>
</dbReference>
<evidence type="ECO:0000256" key="2">
    <source>
        <dbReference type="ARBA" id="ARBA00022630"/>
    </source>
</evidence>
<evidence type="ECO:0000313" key="7">
    <source>
        <dbReference type="Proteomes" id="UP000029647"/>
    </source>
</evidence>
<evidence type="ECO:0000256" key="3">
    <source>
        <dbReference type="ARBA" id="ARBA00022827"/>
    </source>
</evidence>
<protein>
    <submittedName>
        <fullName evidence="6">Salicylate hydroxylase</fullName>
        <ecNumber evidence="6">1.14.13.1</ecNumber>
    </submittedName>
</protein>
<dbReference type="Proteomes" id="UP000029647">
    <property type="component" value="Unassembled WGS sequence"/>
</dbReference>
<dbReference type="GO" id="GO:0071949">
    <property type="term" value="F:FAD binding"/>
    <property type="evidence" value="ECO:0007669"/>
    <property type="project" value="InterPro"/>
</dbReference>
<keyword evidence="4 6" id="KW-0560">Oxidoreductase</keyword>
<dbReference type="GO" id="GO:0018658">
    <property type="term" value="F:salicylate 1-monooxygenase activity"/>
    <property type="evidence" value="ECO:0007669"/>
    <property type="project" value="UniProtKB-EC"/>
</dbReference>
<comment type="caution">
    <text evidence="6">The sequence shown here is derived from an EMBL/GenBank/DDBJ whole genome shotgun (WGS) entry which is preliminary data.</text>
</comment>
<evidence type="ECO:0000259" key="5">
    <source>
        <dbReference type="Pfam" id="PF01494"/>
    </source>
</evidence>
<evidence type="ECO:0000256" key="1">
    <source>
        <dbReference type="ARBA" id="ARBA00001974"/>
    </source>
</evidence>
<dbReference type="Pfam" id="PF01494">
    <property type="entry name" value="FAD_binding_3"/>
    <property type="match status" value="1"/>
</dbReference>
<keyword evidence="2" id="KW-0285">Flavoprotein</keyword>
<evidence type="ECO:0000256" key="4">
    <source>
        <dbReference type="ARBA" id="ARBA00023002"/>
    </source>
</evidence>
<comment type="cofactor">
    <cofactor evidence="1">
        <name>FAD</name>
        <dbReference type="ChEBI" id="CHEBI:57692"/>
    </cofactor>
</comment>
<reference evidence="6 7" key="1">
    <citation type="journal article" date="2014" name="Genome Announc.">
        <title>Draft Genome Sequences of Marine Flavobacterium Nonlabens Strains NR17, NR24, NR27, NR32, NR33, and Ara13.</title>
        <authorList>
            <person name="Nakanishi M."/>
            <person name="Meirelles P."/>
            <person name="Suzuki R."/>
            <person name="Takatani N."/>
            <person name="Mino S."/>
            <person name="Suda W."/>
            <person name="Oshima K."/>
            <person name="Hattori M."/>
            <person name="Ohkuma M."/>
            <person name="Hosokawa M."/>
            <person name="Miyashita K."/>
            <person name="Thompson F.L."/>
            <person name="Niwa A."/>
            <person name="Sawabe T."/>
            <person name="Sawabe T."/>
        </authorList>
    </citation>
    <scope>NUCLEOTIDE SEQUENCE [LARGE SCALE GENOMIC DNA]</scope>
    <source>
        <strain evidence="7">JCM19275</strain>
    </source>
</reference>
<dbReference type="AlphaFoldDB" id="A0A090WGS0"/>
<dbReference type="SUPFAM" id="SSF51905">
    <property type="entry name" value="FAD/NAD(P)-binding domain"/>
    <property type="match status" value="1"/>
</dbReference>
<evidence type="ECO:0000313" key="6">
    <source>
        <dbReference type="EMBL" id="GAL74579.1"/>
    </source>
</evidence>
<name>A0A090WGS0_NONUL</name>